<evidence type="ECO:0000313" key="2">
    <source>
        <dbReference type="Proteomes" id="UP001165190"/>
    </source>
</evidence>
<dbReference type="InterPro" id="IPR036691">
    <property type="entry name" value="Endo/exonu/phosph_ase_sf"/>
</dbReference>
<evidence type="ECO:0008006" key="3">
    <source>
        <dbReference type="Google" id="ProtNLM"/>
    </source>
</evidence>
<sequence length="134" mass="15189">MNLKILSWNVQGCGHWHFLPTARQFLRDSRPYMVVFVEPQISGRNANAVIDSLGFPNSHRVEAKGFSGGIWVAWYDSIDVEILINHFQFIHCRVTHRNNGKVVYATAVYASPSSTGRKHLWPLLRNIAASSRSP</sequence>
<gene>
    <name evidence="1" type="ORF">HRI_000966700</name>
</gene>
<dbReference type="AlphaFoldDB" id="A0A9W7H8L6"/>
<accession>A0A9W7H8L6</accession>
<dbReference type="PANTHER" id="PTHR35218:SF9">
    <property type="entry name" value="ENDONUCLEASE_EXONUCLEASE_PHOSPHATASE DOMAIN-CONTAINING PROTEIN"/>
    <property type="match status" value="1"/>
</dbReference>
<dbReference type="PANTHER" id="PTHR35218">
    <property type="entry name" value="RNASE H DOMAIN-CONTAINING PROTEIN"/>
    <property type="match status" value="1"/>
</dbReference>
<dbReference type="EMBL" id="BSYR01000010">
    <property type="protein sequence ID" value="GMI72974.1"/>
    <property type="molecule type" value="Genomic_DNA"/>
</dbReference>
<reference evidence="1" key="1">
    <citation type="submission" date="2023-05" db="EMBL/GenBank/DDBJ databases">
        <title>Genome and transcriptome analyses reveal genes involved in the formation of fine ridges on petal epidermal cells in Hibiscus trionum.</title>
        <authorList>
            <person name="Koshimizu S."/>
            <person name="Masuda S."/>
            <person name="Ishii T."/>
            <person name="Shirasu K."/>
            <person name="Hoshino A."/>
            <person name="Arita M."/>
        </authorList>
    </citation>
    <scope>NUCLEOTIDE SEQUENCE</scope>
    <source>
        <strain evidence="1">Hamamatsu line</strain>
    </source>
</reference>
<proteinExistence type="predicted"/>
<organism evidence="1 2">
    <name type="scientific">Hibiscus trionum</name>
    <name type="common">Flower of an hour</name>
    <dbReference type="NCBI Taxonomy" id="183268"/>
    <lineage>
        <taxon>Eukaryota</taxon>
        <taxon>Viridiplantae</taxon>
        <taxon>Streptophyta</taxon>
        <taxon>Embryophyta</taxon>
        <taxon>Tracheophyta</taxon>
        <taxon>Spermatophyta</taxon>
        <taxon>Magnoliopsida</taxon>
        <taxon>eudicotyledons</taxon>
        <taxon>Gunneridae</taxon>
        <taxon>Pentapetalae</taxon>
        <taxon>rosids</taxon>
        <taxon>malvids</taxon>
        <taxon>Malvales</taxon>
        <taxon>Malvaceae</taxon>
        <taxon>Malvoideae</taxon>
        <taxon>Hibiscus</taxon>
    </lineage>
</organism>
<dbReference type="Gene3D" id="3.60.10.10">
    <property type="entry name" value="Endonuclease/exonuclease/phosphatase"/>
    <property type="match status" value="1"/>
</dbReference>
<keyword evidence="2" id="KW-1185">Reference proteome</keyword>
<comment type="caution">
    <text evidence="1">The sequence shown here is derived from an EMBL/GenBank/DDBJ whole genome shotgun (WGS) entry which is preliminary data.</text>
</comment>
<dbReference type="Proteomes" id="UP001165190">
    <property type="component" value="Unassembled WGS sequence"/>
</dbReference>
<dbReference type="OrthoDB" id="1000931at2759"/>
<evidence type="ECO:0000313" key="1">
    <source>
        <dbReference type="EMBL" id="GMI72974.1"/>
    </source>
</evidence>
<name>A0A9W7H8L6_HIBTR</name>
<protein>
    <recommendedName>
        <fullName evidence="3">Endonuclease/exonuclease/phosphatase domain-containing protein</fullName>
    </recommendedName>
</protein>
<dbReference type="SUPFAM" id="SSF56219">
    <property type="entry name" value="DNase I-like"/>
    <property type="match status" value="1"/>
</dbReference>